<feature type="region of interest" description="Disordered" evidence="1">
    <location>
        <begin position="247"/>
        <end position="395"/>
    </location>
</feature>
<dbReference type="Proteomes" id="UP000179807">
    <property type="component" value="Unassembled WGS sequence"/>
</dbReference>
<feature type="region of interest" description="Disordered" evidence="1">
    <location>
        <begin position="162"/>
        <end position="193"/>
    </location>
</feature>
<feature type="compositionally biased region" description="Polar residues" evidence="1">
    <location>
        <begin position="290"/>
        <end position="305"/>
    </location>
</feature>
<sequence>MTNIENPQPDNEVIMFFEIHLSKNGAQRFCAPYAKMKNVFIDKPTSLTNSENAAAYKPLNKEVPNATNDLLNNNVICNQDNDEKLNINHNLENVSNEIPNLNNNPENLLKNNQSDPQNDQPNDQQSDSNSIIESQISQNEEQQLQLQQQKSNDLLTSIHQNDTSNIFDNNDSRQLNDDSQSDSQSNDHNLLNDFQPEDIPEVIEPATQQDLQEQEEGEKIEAKNSIIHNSLEIPLNEVQVYRPKSLDGGSQEMQLERPKPSSSSQEIQLEKQEFPQNDSNDETHEENDSNSENLSAFYNQPQATENNNNNSNSQNDVHAFQPPPPFQQVEQTLNSTTSTQLPNISYPTLELPNIDEPITATTTNNTVKNETNNTTSNTSNSTKHSTTSNPYQDPDPIENLYPIDTTTQIQATFTPPPNPYQEISMSQQSDNPYDLISSSMQPPDEQFCYPNQFQEVHAQQTQNEVPQFSSLDMQNLHNLDNFSFFPSPEQIGSFYIPPPFLPISIRPPI</sequence>
<feature type="compositionally biased region" description="Low complexity" evidence="1">
    <location>
        <begin position="306"/>
        <end position="315"/>
    </location>
</feature>
<dbReference type="AlphaFoldDB" id="A0A1J4JW12"/>
<organism evidence="2 3">
    <name type="scientific">Tritrichomonas foetus</name>
    <dbReference type="NCBI Taxonomy" id="1144522"/>
    <lineage>
        <taxon>Eukaryota</taxon>
        <taxon>Metamonada</taxon>
        <taxon>Parabasalia</taxon>
        <taxon>Tritrichomonadida</taxon>
        <taxon>Tritrichomonadidae</taxon>
        <taxon>Tritrichomonas</taxon>
    </lineage>
</organism>
<dbReference type="RefSeq" id="XP_068354613.1">
    <property type="nucleotide sequence ID" value="XM_068508086.1"/>
</dbReference>
<reference evidence="2" key="1">
    <citation type="submission" date="2016-10" db="EMBL/GenBank/DDBJ databases">
        <authorList>
            <person name="Benchimol M."/>
            <person name="Almeida L.G."/>
            <person name="Vasconcelos A.T."/>
            <person name="Perreira-Neves A."/>
            <person name="Rosa I.A."/>
            <person name="Tasca T."/>
            <person name="Bogo M.R."/>
            <person name="de Souza W."/>
        </authorList>
    </citation>
    <scope>NUCLEOTIDE SEQUENCE [LARGE SCALE GENOMIC DNA]</scope>
    <source>
        <strain evidence="2">K</strain>
    </source>
</reference>
<comment type="caution">
    <text evidence="2">The sequence shown here is derived from an EMBL/GenBank/DDBJ whole genome shotgun (WGS) entry which is preliminary data.</text>
</comment>
<evidence type="ECO:0000256" key="1">
    <source>
        <dbReference type="SAM" id="MobiDB-lite"/>
    </source>
</evidence>
<keyword evidence="3" id="KW-1185">Reference proteome</keyword>
<feature type="compositionally biased region" description="Acidic residues" evidence="1">
    <location>
        <begin position="279"/>
        <end position="289"/>
    </location>
</feature>
<proteinExistence type="predicted"/>
<dbReference type="EMBL" id="MLAK01000910">
    <property type="protein sequence ID" value="OHT01477.1"/>
    <property type="molecule type" value="Genomic_DNA"/>
</dbReference>
<gene>
    <name evidence="2" type="ORF">TRFO_31705</name>
</gene>
<feature type="compositionally biased region" description="Low complexity" evidence="1">
    <location>
        <begin position="359"/>
        <end position="389"/>
    </location>
</feature>
<dbReference type="GeneID" id="94842790"/>
<protein>
    <submittedName>
        <fullName evidence="2">Uncharacterized protein</fullName>
    </submittedName>
</protein>
<evidence type="ECO:0000313" key="2">
    <source>
        <dbReference type="EMBL" id="OHT01477.1"/>
    </source>
</evidence>
<feature type="compositionally biased region" description="Low complexity" evidence="1">
    <location>
        <begin position="177"/>
        <end position="189"/>
    </location>
</feature>
<name>A0A1J4JW12_9EUKA</name>
<feature type="compositionally biased region" description="Polar residues" evidence="1">
    <location>
        <begin position="329"/>
        <end position="346"/>
    </location>
</feature>
<dbReference type="VEuPathDB" id="TrichDB:TRFO_31705"/>
<evidence type="ECO:0000313" key="3">
    <source>
        <dbReference type="Proteomes" id="UP000179807"/>
    </source>
</evidence>
<feature type="region of interest" description="Disordered" evidence="1">
    <location>
        <begin position="96"/>
        <end position="129"/>
    </location>
</feature>
<accession>A0A1J4JW12</accession>